<comment type="caution">
    <text evidence="5">The sequence shown here is derived from an EMBL/GenBank/DDBJ whole genome shotgun (WGS) entry which is preliminary data.</text>
</comment>
<dbReference type="PANTHER" id="PTHR46128">
    <property type="entry name" value="MITOCHONDRIAL GROUP I INTRON SPLICING FACTOR CCM1"/>
    <property type="match status" value="1"/>
</dbReference>
<dbReference type="Pfam" id="PF13041">
    <property type="entry name" value="PPR_2"/>
    <property type="match status" value="2"/>
</dbReference>
<dbReference type="InterPro" id="IPR002885">
    <property type="entry name" value="PPR_rpt"/>
</dbReference>
<feature type="repeat" description="PPR" evidence="3">
    <location>
        <begin position="109"/>
        <end position="143"/>
    </location>
</feature>
<evidence type="ECO:0000256" key="3">
    <source>
        <dbReference type="PROSITE-ProRule" id="PRU00708"/>
    </source>
</evidence>
<dbReference type="Pfam" id="PF01535">
    <property type="entry name" value="PPR"/>
    <property type="match status" value="1"/>
</dbReference>
<name>A0A2U1MN85_ARTAN</name>
<dbReference type="PROSITE" id="PS51375">
    <property type="entry name" value="PPR"/>
    <property type="match status" value="3"/>
</dbReference>
<dbReference type="PANTHER" id="PTHR46128:SF358">
    <property type="entry name" value="TETRATRICOPEPTIDE REPEAT (TPR)-LIKE SUPERFAMILY PROTEIN"/>
    <property type="match status" value="1"/>
</dbReference>
<dbReference type="NCBIfam" id="TIGR00756">
    <property type="entry name" value="PPR"/>
    <property type="match status" value="4"/>
</dbReference>
<comment type="similarity">
    <text evidence="1">Belongs to the PPR family. P subfamily.</text>
</comment>
<feature type="repeat" description="PPR" evidence="3">
    <location>
        <begin position="10"/>
        <end position="44"/>
    </location>
</feature>
<evidence type="ECO:0000256" key="1">
    <source>
        <dbReference type="ARBA" id="ARBA00007626"/>
    </source>
</evidence>
<evidence type="ECO:0000313" key="5">
    <source>
        <dbReference type="EMBL" id="PWA62676.1"/>
    </source>
</evidence>
<evidence type="ECO:0000256" key="4">
    <source>
        <dbReference type="SAM" id="MobiDB-lite"/>
    </source>
</evidence>
<reference evidence="5 6" key="1">
    <citation type="journal article" date="2018" name="Mol. Plant">
        <title>The genome of Artemisia annua provides insight into the evolution of Asteraceae family and artemisinin biosynthesis.</title>
        <authorList>
            <person name="Shen Q."/>
            <person name="Zhang L."/>
            <person name="Liao Z."/>
            <person name="Wang S."/>
            <person name="Yan T."/>
            <person name="Shi P."/>
            <person name="Liu M."/>
            <person name="Fu X."/>
            <person name="Pan Q."/>
            <person name="Wang Y."/>
            <person name="Lv Z."/>
            <person name="Lu X."/>
            <person name="Zhang F."/>
            <person name="Jiang W."/>
            <person name="Ma Y."/>
            <person name="Chen M."/>
            <person name="Hao X."/>
            <person name="Li L."/>
            <person name="Tang Y."/>
            <person name="Lv G."/>
            <person name="Zhou Y."/>
            <person name="Sun X."/>
            <person name="Brodelius P.E."/>
            <person name="Rose J.K.C."/>
            <person name="Tang K."/>
        </authorList>
    </citation>
    <scope>NUCLEOTIDE SEQUENCE [LARGE SCALE GENOMIC DNA]</scope>
    <source>
        <strain evidence="6">cv. Huhao1</strain>
        <tissue evidence="5">Leaf</tissue>
    </source>
</reference>
<proteinExistence type="inferred from homology"/>
<dbReference type="Proteomes" id="UP000245207">
    <property type="component" value="Unassembled WGS sequence"/>
</dbReference>
<organism evidence="5 6">
    <name type="scientific">Artemisia annua</name>
    <name type="common">Sweet wormwood</name>
    <dbReference type="NCBI Taxonomy" id="35608"/>
    <lineage>
        <taxon>Eukaryota</taxon>
        <taxon>Viridiplantae</taxon>
        <taxon>Streptophyta</taxon>
        <taxon>Embryophyta</taxon>
        <taxon>Tracheophyta</taxon>
        <taxon>Spermatophyta</taxon>
        <taxon>Magnoliopsida</taxon>
        <taxon>eudicotyledons</taxon>
        <taxon>Gunneridae</taxon>
        <taxon>Pentapetalae</taxon>
        <taxon>asterids</taxon>
        <taxon>campanulids</taxon>
        <taxon>Asterales</taxon>
        <taxon>Asteraceae</taxon>
        <taxon>Asteroideae</taxon>
        <taxon>Anthemideae</taxon>
        <taxon>Artemisiinae</taxon>
        <taxon>Artemisia</taxon>
    </lineage>
</organism>
<feature type="repeat" description="PPR" evidence="3">
    <location>
        <begin position="74"/>
        <end position="108"/>
    </location>
</feature>
<dbReference type="InterPro" id="IPR050872">
    <property type="entry name" value="PPR_P_subfamily"/>
</dbReference>
<dbReference type="STRING" id="35608.A0A2U1MN85"/>
<dbReference type="EMBL" id="PKPP01004815">
    <property type="protein sequence ID" value="PWA62676.1"/>
    <property type="molecule type" value="Genomic_DNA"/>
</dbReference>
<protein>
    <submittedName>
        <fullName evidence="5">Pentatricopeptide repeat protein</fullName>
    </submittedName>
</protein>
<feature type="region of interest" description="Disordered" evidence="4">
    <location>
        <begin position="310"/>
        <end position="346"/>
    </location>
</feature>
<evidence type="ECO:0000256" key="2">
    <source>
        <dbReference type="ARBA" id="ARBA00022737"/>
    </source>
</evidence>
<gene>
    <name evidence="5" type="ORF">CTI12_AA361800</name>
</gene>
<accession>A0A2U1MN85</accession>
<dbReference type="OrthoDB" id="185373at2759"/>
<sequence length="372" mass="40402">MVFQKGISPDVITYSSLIDGLCNLGRWEEASKMLQEMLDVGISLDVQTFSILVDALCKEGKVEAAENVIDIMLERVTYNTMIQGLFPVGRCSDARKLFDEMLAKCQLPNECTYQILIEGLCYNHQVEEALSMFQSSGDSKLKSNIIVYSILIDGARKCGKLDIAQALFHELTLKEMLLHEMDGRQFTLDVSTLSLLLDRIASVQDSQQPASLNTPDMLPSVSGSSVVAFPMIQASAASIPVQVTTVDGLVSTFTVSNVFESALDDSRSSAAYQVRPISERRFHVGEGSSNIPMILDFSATGSSQISTAARRGGRPRIANLSNGRRSTRGGTARVVGNRSHARAASASTMSSPFLNCTKKRTTDTCSLQSSNS</sequence>
<dbReference type="InterPro" id="IPR011990">
    <property type="entry name" value="TPR-like_helical_dom_sf"/>
</dbReference>
<keyword evidence="6" id="KW-1185">Reference proteome</keyword>
<dbReference type="AlphaFoldDB" id="A0A2U1MN85"/>
<dbReference type="Gene3D" id="1.25.40.10">
    <property type="entry name" value="Tetratricopeptide repeat domain"/>
    <property type="match status" value="2"/>
</dbReference>
<keyword evidence="2" id="KW-0677">Repeat</keyword>
<evidence type="ECO:0000313" key="6">
    <source>
        <dbReference type="Proteomes" id="UP000245207"/>
    </source>
</evidence>